<dbReference type="InterPro" id="IPR011990">
    <property type="entry name" value="TPR-like_helical_dom_sf"/>
</dbReference>
<keyword evidence="3" id="KW-0175">Coiled coil</keyword>
<feature type="coiled-coil region" evidence="3">
    <location>
        <begin position="84"/>
        <end position="189"/>
    </location>
</feature>
<dbReference type="InterPro" id="IPR056885">
    <property type="entry name" value="TPR_NPHP3"/>
</dbReference>
<evidence type="ECO:0000313" key="6">
    <source>
        <dbReference type="Proteomes" id="UP000594262"/>
    </source>
</evidence>
<dbReference type="SUPFAM" id="SSF48452">
    <property type="entry name" value="TPR-like"/>
    <property type="match status" value="2"/>
</dbReference>
<proteinExistence type="predicted"/>
<dbReference type="PROSITE" id="PS50005">
    <property type="entry name" value="TPR"/>
    <property type="match status" value="1"/>
</dbReference>
<dbReference type="GO" id="GO:0080008">
    <property type="term" value="C:Cul4-RING E3 ubiquitin ligase complex"/>
    <property type="evidence" value="ECO:0007669"/>
    <property type="project" value="TreeGrafter"/>
</dbReference>
<sequence>MGNILTKGNSSRHNTNRISNLTEIDPVEHLDSVNNLEEIRVPDKTSKHKSKSISLFTFSKRSFIRKTSSLQPQSNTQNIPSNPLEQLRVENANLKEEILRITDRNLEEHQALNSEVQRLKTENKTLNSALRKLRADKDRALATEKDAVERANNFELEKEKSQRQFKTYREAKENEIRDLYKQIHALQNQSLPTRRDHGNEESIINDALMESGDFRHTRLVNDWLLEGQSGVGVESLAGQQLEENKLKQLAQNSKKSKEVSQTFKAVLQSTQEAGYGIPLTNVYSVFVTSTTETKSIADAFMNQCERLQLQLEPEGKLLTLTYFLTLPPTKLDKTEELTQQHHFSKSNVVIAIVDEATSYFAVSLSTITEALSTNKICFICSVNQLSTEVTTLIEKDLHAASQVHFIHSEGQTENLISSCYERMANVCKLFHDKQIIQQDLISSNDTSNTLTKVSHDVFKSWDMLGMEEQSSIQAYFKSKPLPTGAFGREMSYLNNYITQDGPVMPMLVKGAQGSGISTMFSHWIASIENSLSNSCILYHVADPHSAYSIDSFHLLRRFLILLLDQLPLIFSVKDTEKEFPRWLDRACNKHQNGVVIVIDGIDLIENYKEIFKWMLDPLPVPVRVIVSVTGNGAYPNQWNKWSSLVVEGNREEALTHCHMKMSKLDNTECVSCQQLIQNIMTNKSYLGLISNHLYRNVLCTVLQYMMSDAEMQTISSRLLNCKSLKDLLSVVLTILERRHNKRLFSLVLHWVYFSQNGLTLAELIELGGNDPDLLPILFDLESVEILVSINGLVKFVHSVCKETVFRHLSIPKNIDDASTRTIRQNLVDLFEKKLTLGCVSYRVADELPAQLAALKDKESLFKCLSSIFVFVHLYRRGRLTTLVNYWKILSRDTSAVKDIYCSALQSILDESKDESSFNEQITMLYDLLGDFYKDLGLFSIAQKLLEKSLELKEEHLEPDDILLTRSYFLLARLFTQWKKYQTAEEYLKQALECNDVSTEGASSSIATILEFLAMLCQHQEKGKDADIYRKNAIGLRDTHFFQHELVSIKLSLVECTQLAVTLSESASSHVTLEETTGWLVSISFIYFHLKQYSEAAEVLQQALRYLTKDNNGDMQNYQAVIDIQCKLSFVYTTMGQNDKAEAMLERALNIYFTLNLLEDPNLATVINSLVKLYRSQKRMDSLERLHRSHMKAMERYYGVDDIRVAHVINELTVHLSKMNKFEEAIELYEQAMNVYINQLGFQDVHVSEVLSNLAHLFSEQRQGDLAAHYHNLSANPNRIIEDLLPKQ</sequence>
<evidence type="ECO:0000259" key="4">
    <source>
        <dbReference type="Pfam" id="PF24885"/>
    </source>
</evidence>
<organism evidence="5 6">
    <name type="scientific">Clytia hemisphaerica</name>
    <dbReference type="NCBI Taxonomy" id="252671"/>
    <lineage>
        <taxon>Eukaryota</taxon>
        <taxon>Metazoa</taxon>
        <taxon>Cnidaria</taxon>
        <taxon>Hydrozoa</taxon>
        <taxon>Hydroidolina</taxon>
        <taxon>Leptothecata</taxon>
        <taxon>Obeliida</taxon>
        <taxon>Clytiidae</taxon>
        <taxon>Clytia</taxon>
    </lineage>
</organism>
<accession>A0A7M5X9E5</accession>
<dbReference type="EnsemblMetazoa" id="CLYHEMT019918.1">
    <property type="protein sequence ID" value="CLYHEMP019918.1"/>
    <property type="gene ID" value="CLYHEMG019918"/>
</dbReference>
<keyword evidence="6" id="KW-1185">Reference proteome</keyword>
<name>A0A7M5X9E5_9CNID</name>
<dbReference type="InterPro" id="IPR019734">
    <property type="entry name" value="TPR_rpt"/>
</dbReference>
<feature type="repeat" description="TPR" evidence="2">
    <location>
        <begin position="922"/>
        <end position="955"/>
    </location>
</feature>
<protein>
    <recommendedName>
        <fullName evidence="4">Nephrocystin-3 TPR-repeats region domain-containing protein</fullName>
    </recommendedName>
</protein>
<evidence type="ECO:0000256" key="2">
    <source>
        <dbReference type="PROSITE-ProRule" id="PRU00339"/>
    </source>
</evidence>
<dbReference type="Pfam" id="PF24885">
    <property type="entry name" value="TPR_NPHP3"/>
    <property type="match status" value="1"/>
</dbReference>
<reference evidence="5" key="1">
    <citation type="submission" date="2021-01" db="UniProtKB">
        <authorList>
            <consortium name="EnsemblMetazoa"/>
        </authorList>
    </citation>
    <scope>IDENTIFICATION</scope>
</reference>
<dbReference type="Proteomes" id="UP000594262">
    <property type="component" value="Unplaced"/>
</dbReference>
<dbReference type="Pfam" id="PF13181">
    <property type="entry name" value="TPR_8"/>
    <property type="match status" value="1"/>
</dbReference>
<keyword evidence="2" id="KW-0802">TPR repeat</keyword>
<dbReference type="Gene3D" id="1.25.40.10">
    <property type="entry name" value="Tetratricopeptide repeat domain"/>
    <property type="match status" value="2"/>
</dbReference>
<dbReference type="PANTHER" id="PTHR19860:SF40">
    <property type="entry name" value="WD40 REPEAT-CONTAINING PROTEIN"/>
    <property type="match status" value="1"/>
</dbReference>
<dbReference type="SMART" id="SM00028">
    <property type="entry name" value="TPR"/>
    <property type="match status" value="5"/>
</dbReference>
<dbReference type="InterPro" id="IPR051191">
    <property type="entry name" value="DCAF12"/>
</dbReference>
<evidence type="ECO:0000256" key="3">
    <source>
        <dbReference type="SAM" id="Coils"/>
    </source>
</evidence>
<dbReference type="OrthoDB" id="626167at2759"/>
<dbReference type="PANTHER" id="PTHR19860">
    <property type="entry name" value="DDB1- AND CUL4-ASSOCIATED FACTOR 12-RELATED"/>
    <property type="match status" value="1"/>
</dbReference>
<keyword evidence="1" id="KW-0677">Repeat</keyword>
<evidence type="ECO:0000256" key="1">
    <source>
        <dbReference type="ARBA" id="ARBA00022737"/>
    </source>
</evidence>
<dbReference type="Pfam" id="PF13424">
    <property type="entry name" value="TPR_12"/>
    <property type="match status" value="1"/>
</dbReference>
<feature type="domain" description="Nephrocystin-3 TPR-repeats region" evidence="4">
    <location>
        <begin position="823"/>
        <end position="1038"/>
    </location>
</feature>
<evidence type="ECO:0000313" key="5">
    <source>
        <dbReference type="EnsemblMetazoa" id="CLYHEMP019918.1"/>
    </source>
</evidence>